<feature type="compositionally biased region" description="Polar residues" evidence="1">
    <location>
        <begin position="1"/>
        <end position="11"/>
    </location>
</feature>
<evidence type="ECO:0000313" key="2">
    <source>
        <dbReference type="EMBL" id="WIA24133.1"/>
    </source>
</evidence>
<reference evidence="2 3" key="1">
    <citation type="submission" date="2023-05" db="EMBL/GenBank/DDBJ databases">
        <title>A 100% complete, gapless, phased diploid assembly of the Scenedesmus obliquus UTEX 3031 genome.</title>
        <authorList>
            <person name="Biondi T.C."/>
            <person name="Hanschen E.R."/>
            <person name="Kwon T."/>
            <person name="Eng W."/>
            <person name="Kruse C.P.S."/>
            <person name="Koehler S.I."/>
            <person name="Kunde Y."/>
            <person name="Gleasner C.D."/>
            <person name="You Mak K.T."/>
            <person name="Polle J."/>
            <person name="Hovde B.T."/>
            <person name="Starkenburg S.R."/>
        </authorList>
    </citation>
    <scope>NUCLEOTIDE SEQUENCE [LARGE SCALE GENOMIC DNA]</scope>
    <source>
        <strain evidence="2 3">DOE0152z</strain>
    </source>
</reference>
<evidence type="ECO:0000256" key="1">
    <source>
        <dbReference type="SAM" id="MobiDB-lite"/>
    </source>
</evidence>
<sequence>MASPGFSNLESLNLEPYTDAASAASEQQQQQQQQRRRSSVCGGSPGASSSLASPSSSRPGLASPTPTSPAAAAAAAKQGAGKLAAAAAAEAGSSSSSSSSEVPLLARELGVSVGSLGRLFRAEAEADFEQPVWMVVNLQGKIKGSYTTDKMLEFCRRGTLSAAQMVLGIDKNLPYVARQELAFYRPLGQLIGSVHAGQRYCPLTEEAMQSLAAAGASPAHWNPLTPSQGLGSDAAAAEGLAGDLCKLGLDPEAAGADACGGGSSSSSAAEGRVVAAAAAARLRAALQRLCGVGSAGGRVAIGAKQPLWLYINHLGWCRGPFSGGKVMHAHLCGRLPRNTLVVAYDPELPACMISGDVAQWFRPLGALLDNVANGWAYNTVKWQDVVSRGAFAGAAPEWQPLVWAGAGSPPPLQYNQHQYMQQQYMQQQQQQVGGAGYGAMSSFSAAGSTAVTAGMLMLQQQQQQQQQQLMMDQARSASLASSGSGPFYSWAGQQ</sequence>
<protein>
    <recommendedName>
        <fullName evidence="4">GYF domain-containing protein</fullName>
    </recommendedName>
</protein>
<proteinExistence type="predicted"/>
<name>A0ABY8URA1_TETOB</name>
<accession>A0ABY8URA1</accession>
<dbReference type="PANTHER" id="PTHR24330">
    <property type="entry name" value="HOMEOBOX PROTEIN BARH-LIKE"/>
    <property type="match status" value="1"/>
</dbReference>
<dbReference type="InterPro" id="IPR052145">
    <property type="entry name" value="Mediator/Homeobox_domain"/>
</dbReference>
<keyword evidence="3" id="KW-1185">Reference proteome</keyword>
<evidence type="ECO:0008006" key="4">
    <source>
        <dbReference type="Google" id="ProtNLM"/>
    </source>
</evidence>
<feature type="region of interest" description="Disordered" evidence="1">
    <location>
        <begin position="1"/>
        <end position="74"/>
    </location>
</feature>
<evidence type="ECO:0000313" key="3">
    <source>
        <dbReference type="Proteomes" id="UP001244341"/>
    </source>
</evidence>
<dbReference type="PANTHER" id="PTHR24330:SF19">
    <property type="entry name" value="MEDIATOR OF RNA POLYMERASE II TRANSCRIPTION SUBUNIT 29"/>
    <property type="match status" value="1"/>
</dbReference>
<gene>
    <name evidence="2" type="ORF">OEZ85_013728</name>
</gene>
<dbReference type="EMBL" id="CP126224">
    <property type="protein sequence ID" value="WIA24133.1"/>
    <property type="molecule type" value="Genomic_DNA"/>
</dbReference>
<feature type="compositionally biased region" description="Low complexity" evidence="1">
    <location>
        <begin position="46"/>
        <end position="74"/>
    </location>
</feature>
<dbReference type="Proteomes" id="UP001244341">
    <property type="component" value="Chromosome 17b"/>
</dbReference>
<organism evidence="2 3">
    <name type="scientific">Tetradesmus obliquus</name>
    <name type="common">Green alga</name>
    <name type="synonym">Acutodesmus obliquus</name>
    <dbReference type="NCBI Taxonomy" id="3088"/>
    <lineage>
        <taxon>Eukaryota</taxon>
        <taxon>Viridiplantae</taxon>
        <taxon>Chlorophyta</taxon>
        <taxon>core chlorophytes</taxon>
        <taxon>Chlorophyceae</taxon>
        <taxon>CS clade</taxon>
        <taxon>Sphaeropleales</taxon>
        <taxon>Scenedesmaceae</taxon>
        <taxon>Tetradesmus</taxon>
    </lineage>
</organism>
<feature type="compositionally biased region" description="Low complexity" evidence="1">
    <location>
        <begin position="20"/>
        <end position="33"/>
    </location>
</feature>